<evidence type="ECO:0000256" key="4">
    <source>
        <dbReference type="PROSITE-ProRule" id="PRU00433"/>
    </source>
</evidence>
<keyword evidence="3 4" id="KW-0408">Iron</keyword>
<dbReference type="PROSITE" id="PS51007">
    <property type="entry name" value="CYTC"/>
    <property type="match status" value="1"/>
</dbReference>
<dbReference type="GO" id="GO:0009055">
    <property type="term" value="F:electron transfer activity"/>
    <property type="evidence" value="ECO:0007669"/>
    <property type="project" value="InterPro"/>
</dbReference>
<keyword evidence="5" id="KW-0732">Signal</keyword>
<dbReference type="GO" id="GO:0020037">
    <property type="term" value="F:heme binding"/>
    <property type="evidence" value="ECO:0007669"/>
    <property type="project" value="InterPro"/>
</dbReference>
<evidence type="ECO:0000313" key="7">
    <source>
        <dbReference type="EMBL" id="QBE62351.1"/>
    </source>
</evidence>
<dbReference type="GO" id="GO:0046872">
    <property type="term" value="F:metal ion binding"/>
    <property type="evidence" value="ECO:0007669"/>
    <property type="project" value="UniProtKB-KW"/>
</dbReference>
<reference evidence="7 8" key="1">
    <citation type="submission" date="2019-02" db="EMBL/GenBank/DDBJ databases">
        <title>Draft Genome Sequences of Six Type Strains of the Genus Massilia.</title>
        <authorList>
            <person name="Miess H."/>
            <person name="Frediansyhah A."/>
            <person name="Gross H."/>
        </authorList>
    </citation>
    <scope>NUCLEOTIDE SEQUENCE [LARGE SCALE GENOMIC DNA]</scope>
    <source>
        <strain evidence="7 8">DSM 17473</strain>
    </source>
</reference>
<dbReference type="EMBL" id="CP035913">
    <property type="protein sequence ID" value="QBE62351.1"/>
    <property type="molecule type" value="Genomic_DNA"/>
</dbReference>
<dbReference type="InterPro" id="IPR009056">
    <property type="entry name" value="Cyt_c-like_dom"/>
</dbReference>
<dbReference type="OrthoDB" id="9811281at2"/>
<dbReference type="KEGG" id="plue:EWM63_04605"/>
<dbReference type="Gene3D" id="1.10.760.10">
    <property type="entry name" value="Cytochrome c-like domain"/>
    <property type="match status" value="1"/>
</dbReference>
<dbReference type="InterPro" id="IPR051459">
    <property type="entry name" value="Cytochrome_c-type_DH"/>
</dbReference>
<sequence length="184" mass="18966">MARSAMSTSKVFTSLAMVAAAAMALAACTPVAPAQRLGLGTTPTAEQVRAWDIDVRADGTGLPAGSGTVARGQALYESRCLACHGAKGEKGIAPRLAGGQGTLATKAPVLTVGSYWPYAPTLFDYIRRAMPPDSPQSLTADEVYAVTAYTLHLNGIVGADAVLDATSLAAIKMPNRDGFRAVVK</sequence>
<dbReference type="PANTHER" id="PTHR35008">
    <property type="entry name" value="BLL4482 PROTEIN-RELATED"/>
    <property type="match status" value="1"/>
</dbReference>
<accession>A0A4P6KTB6</accession>
<evidence type="ECO:0000313" key="8">
    <source>
        <dbReference type="Proteomes" id="UP000290637"/>
    </source>
</evidence>
<dbReference type="AlphaFoldDB" id="A0A4P6KTB6"/>
<evidence type="ECO:0000256" key="3">
    <source>
        <dbReference type="ARBA" id="ARBA00023004"/>
    </source>
</evidence>
<protein>
    <submittedName>
        <fullName evidence="7">Cytochrome c</fullName>
    </submittedName>
</protein>
<dbReference type="PANTHER" id="PTHR35008:SF8">
    <property type="entry name" value="ALCOHOL DEHYDROGENASE CYTOCHROME C SUBUNIT"/>
    <property type="match status" value="1"/>
</dbReference>
<dbReference type="PROSITE" id="PS51257">
    <property type="entry name" value="PROKAR_LIPOPROTEIN"/>
    <property type="match status" value="1"/>
</dbReference>
<dbReference type="InterPro" id="IPR036909">
    <property type="entry name" value="Cyt_c-like_dom_sf"/>
</dbReference>
<proteinExistence type="predicted"/>
<evidence type="ECO:0000259" key="6">
    <source>
        <dbReference type="PROSITE" id="PS51007"/>
    </source>
</evidence>
<gene>
    <name evidence="7" type="ORF">EWM63_04605</name>
</gene>
<keyword evidence="8" id="KW-1185">Reference proteome</keyword>
<feature type="domain" description="Cytochrome c" evidence="6">
    <location>
        <begin position="67"/>
        <end position="154"/>
    </location>
</feature>
<evidence type="ECO:0000256" key="5">
    <source>
        <dbReference type="SAM" id="SignalP"/>
    </source>
</evidence>
<dbReference type="Proteomes" id="UP000290637">
    <property type="component" value="Chromosome"/>
</dbReference>
<dbReference type="Pfam" id="PF00034">
    <property type="entry name" value="Cytochrom_C"/>
    <property type="match status" value="1"/>
</dbReference>
<name>A0A4P6KTB6_9BURK</name>
<keyword evidence="2 4" id="KW-0479">Metal-binding</keyword>
<evidence type="ECO:0000256" key="2">
    <source>
        <dbReference type="ARBA" id="ARBA00022723"/>
    </source>
</evidence>
<evidence type="ECO:0000256" key="1">
    <source>
        <dbReference type="ARBA" id="ARBA00022617"/>
    </source>
</evidence>
<dbReference type="SUPFAM" id="SSF46626">
    <property type="entry name" value="Cytochrome c"/>
    <property type="match status" value="1"/>
</dbReference>
<feature type="signal peptide" evidence="5">
    <location>
        <begin position="1"/>
        <end position="34"/>
    </location>
</feature>
<keyword evidence="1 4" id="KW-0349">Heme</keyword>
<organism evidence="7 8">
    <name type="scientific">Pseudoduganella lutea</name>
    <dbReference type="NCBI Taxonomy" id="321985"/>
    <lineage>
        <taxon>Bacteria</taxon>
        <taxon>Pseudomonadati</taxon>
        <taxon>Pseudomonadota</taxon>
        <taxon>Betaproteobacteria</taxon>
        <taxon>Burkholderiales</taxon>
        <taxon>Oxalobacteraceae</taxon>
        <taxon>Telluria group</taxon>
        <taxon>Pseudoduganella</taxon>
    </lineage>
</organism>
<feature type="chain" id="PRO_5020363803" evidence="5">
    <location>
        <begin position="35"/>
        <end position="184"/>
    </location>
</feature>